<dbReference type="InterPro" id="IPR007167">
    <property type="entry name" value="Fe-transptr_FeoA-like"/>
</dbReference>
<evidence type="ECO:0000259" key="1">
    <source>
        <dbReference type="SMART" id="SM00899"/>
    </source>
</evidence>
<accession>A0A6B4ZH44</accession>
<organism evidence="2 3">
    <name type="scientific">Clostridium botulinum</name>
    <dbReference type="NCBI Taxonomy" id="1491"/>
    <lineage>
        <taxon>Bacteria</taxon>
        <taxon>Bacillati</taxon>
        <taxon>Bacillota</taxon>
        <taxon>Clostridia</taxon>
        <taxon>Eubacteriales</taxon>
        <taxon>Clostridiaceae</taxon>
        <taxon>Clostridium</taxon>
    </lineage>
</organism>
<comment type="caution">
    <text evidence="2">The sequence shown here is derived from an EMBL/GenBank/DDBJ whole genome shotgun (WGS) entry which is preliminary data.</text>
</comment>
<reference evidence="2 3" key="1">
    <citation type="submission" date="2019-04" db="EMBL/GenBank/DDBJ databases">
        <title>Genome sequencing of Clostridium botulinum Groups I-IV and Clostridium butyricum.</title>
        <authorList>
            <person name="Brunt J."/>
            <person name="Van Vliet A.H.M."/>
            <person name="Stringer S.C."/>
            <person name="Carter A.T."/>
            <person name="Peck M.W."/>
        </authorList>
    </citation>
    <scope>NUCLEOTIDE SEQUENCE [LARGE SCALE GENOMIC DNA]</scope>
    <source>
        <strain evidence="2 3">IFR 18/054</strain>
    </source>
</reference>
<dbReference type="SMART" id="SM00899">
    <property type="entry name" value="FeoA"/>
    <property type="match status" value="1"/>
</dbReference>
<sequence length="88" mass="9799">MTLLDGNISGNYVIVDTNINKNIQRRLKALGLTDGTKIQILNNKKSGSVIFKVRGTRLAVGKKIACGIEIKTMKSQFHQTERGILHYD</sequence>
<evidence type="ECO:0000313" key="2">
    <source>
        <dbReference type="EMBL" id="NFF01295.1"/>
    </source>
</evidence>
<proteinExistence type="predicted"/>
<feature type="domain" description="Ferrous iron transporter FeoA-like" evidence="1">
    <location>
        <begin position="1"/>
        <end position="72"/>
    </location>
</feature>
<dbReference type="Proteomes" id="UP000472521">
    <property type="component" value="Unassembled WGS sequence"/>
</dbReference>
<dbReference type="InterPro" id="IPR008988">
    <property type="entry name" value="Transcriptional_repressor_C"/>
</dbReference>
<dbReference type="AlphaFoldDB" id="A0A6B4ZH44"/>
<dbReference type="Pfam" id="PF04023">
    <property type="entry name" value="FeoA"/>
    <property type="match status" value="1"/>
</dbReference>
<gene>
    <name evidence="2" type="ORF">FCV25_05810</name>
</gene>
<dbReference type="GO" id="GO:0046914">
    <property type="term" value="F:transition metal ion binding"/>
    <property type="evidence" value="ECO:0007669"/>
    <property type="project" value="InterPro"/>
</dbReference>
<dbReference type="EMBL" id="SWND01000003">
    <property type="protein sequence ID" value="NFF01295.1"/>
    <property type="molecule type" value="Genomic_DNA"/>
</dbReference>
<dbReference type="SUPFAM" id="SSF50037">
    <property type="entry name" value="C-terminal domain of transcriptional repressors"/>
    <property type="match status" value="1"/>
</dbReference>
<name>A0A6B4ZH44_CLOBO</name>
<dbReference type="Gene3D" id="2.30.30.90">
    <property type="match status" value="1"/>
</dbReference>
<evidence type="ECO:0000313" key="3">
    <source>
        <dbReference type="Proteomes" id="UP000472521"/>
    </source>
</evidence>
<protein>
    <submittedName>
        <fullName evidence="2">Ferrous iron transport protein A</fullName>
    </submittedName>
</protein>
<dbReference type="InterPro" id="IPR038157">
    <property type="entry name" value="FeoA_core_dom"/>
</dbReference>